<protein>
    <recommendedName>
        <fullName evidence="1">DUF1722 domain-containing protein</fullName>
    </recommendedName>
</protein>
<feature type="domain" description="DUF1722" evidence="1">
    <location>
        <begin position="13"/>
        <end position="118"/>
    </location>
</feature>
<dbReference type="AlphaFoldDB" id="A0A078MCK1"/>
<name>A0A078MCK1_9BACL</name>
<organism evidence="2">
    <name type="scientific">Metalysinibacillus saudimassiliensis</name>
    <dbReference type="NCBI Taxonomy" id="1461583"/>
    <lineage>
        <taxon>Bacteria</taxon>
        <taxon>Bacillati</taxon>
        <taxon>Bacillota</taxon>
        <taxon>Bacilli</taxon>
        <taxon>Bacillales</taxon>
        <taxon>Caryophanaceae</taxon>
        <taxon>Metalysinibacillus</taxon>
    </lineage>
</organism>
<evidence type="ECO:0000259" key="1">
    <source>
        <dbReference type="Pfam" id="PF08349"/>
    </source>
</evidence>
<dbReference type="InterPro" id="IPR013560">
    <property type="entry name" value="DUF1722"/>
</dbReference>
<dbReference type="EMBL" id="LN483074">
    <property type="protein sequence ID" value="CEA02456.1"/>
    <property type="molecule type" value="Genomic_DNA"/>
</dbReference>
<sequence length="136" mass="16010">MRAQLEKRWREEKYAVLFYSQRHYQAIRTYLKNPQANETKLNAIIEEAKQQPLTQGSMQNACAHMWGYFKKYATASESARYKELLLQLTGDAEEMRCFLAQLADKYSVTYLQNSTILQQKSFGKIVDKGYNKNEYD</sequence>
<reference evidence="2" key="1">
    <citation type="submission" date="2014-07" db="EMBL/GenBank/DDBJ databases">
        <authorList>
            <person name="Urmite Genomes Urmite Genomes"/>
        </authorList>
    </citation>
    <scope>NUCLEOTIDE SEQUENCE</scope>
    <source>
        <strain evidence="2">13S34_air</strain>
    </source>
</reference>
<accession>A0A078MCK1</accession>
<dbReference type="Pfam" id="PF08349">
    <property type="entry name" value="DUF1722"/>
    <property type="match status" value="1"/>
</dbReference>
<evidence type="ECO:0000313" key="2">
    <source>
        <dbReference type="EMBL" id="CEA02456.1"/>
    </source>
</evidence>
<gene>
    <name evidence="2" type="ORF">BN1050_01261</name>
</gene>
<dbReference type="HOGENOM" id="CLU_147269_1_0_9"/>
<proteinExistence type="predicted"/>
<dbReference type="PATRIC" id="fig|1461583.4.peg.1220"/>